<evidence type="ECO:0000313" key="2">
    <source>
        <dbReference type="EMBL" id="CRK20296.1"/>
    </source>
</evidence>
<dbReference type="Proteomes" id="UP000044602">
    <property type="component" value="Unassembled WGS sequence"/>
</dbReference>
<feature type="compositionally biased region" description="Basic and acidic residues" evidence="1">
    <location>
        <begin position="144"/>
        <end position="155"/>
    </location>
</feature>
<name>A0A0G4LE79_VERLO</name>
<organism evidence="2 3">
    <name type="scientific">Verticillium longisporum</name>
    <name type="common">Verticillium dahliae var. longisporum</name>
    <dbReference type="NCBI Taxonomy" id="100787"/>
    <lineage>
        <taxon>Eukaryota</taxon>
        <taxon>Fungi</taxon>
        <taxon>Dikarya</taxon>
        <taxon>Ascomycota</taxon>
        <taxon>Pezizomycotina</taxon>
        <taxon>Sordariomycetes</taxon>
        <taxon>Hypocreomycetidae</taxon>
        <taxon>Glomerellales</taxon>
        <taxon>Plectosphaerellaceae</taxon>
        <taxon>Verticillium</taxon>
    </lineage>
</organism>
<dbReference type="AlphaFoldDB" id="A0A0G4LE79"/>
<feature type="region of interest" description="Disordered" evidence="1">
    <location>
        <begin position="103"/>
        <end position="162"/>
    </location>
</feature>
<feature type="compositionally biased region" description="Polar residues" evidence="1">
    <location>
        <begin position="66"/>
        <end position="75"/>
    </location>
</feature>
<sequence>MVFHLTSSTPLTLFLVFPIFLVCIVLSCQFAPSLDHIQLFPPRPSLPKPSSSQPRPALPFPHLQALPNNPTTTRSPPDPSYHSTPRLIAWPTMADNNTANVNFREQVRRTWDRNTSKPVSDAGRDDGASESSPLLGNGSGGQPHLRDADGDEPRANGHSRNKTVQFFFDTERTPGSDSDNVFVKYSAYTWHVTKVTLLSTLD</sequence>
<reference evidence="2 3" key="1">
    <citation type="submission" date="2015-05" db="EMBL/GenBank/DDBJ databases">
        <authorList>
            <person name="Wang D.B."/>
            <person name="Wang M."/>
        </authorList>
    </citation>
    <scope>NUCLEOTIDE SEQUENCE [LARGE SCALE GENOMIC DNA]</scope>
    <source>
        <strain evidence="2">VL1</strain>
    </source>
</reference>
<evidence type="ECO:0000256" key="1">
    <source>
        <dbReference type="SAM" id="MobiDB-lite"/>
    </source>
</evidence>
<accession>A0A0G4LE79</accession>
<evidence type="ECO:0000313" key="3">
    <source>
        <dbReference type="Proteomes" id="UP000044602"/>
    </source>
</evidence>
<keyword evidence="3" id="KW-1185">Reference proteome</keyword>
<dbReference type="EMBL" id="CVQH01011447">
    <property type="protein sequence ID" value="CRK20296.1"/>
    <property type="molecule type" value="Genomic_DNA"/>
</dbReference>
<proteinExistence type="predicted"/>
<protein>
    <submittedName>
        <fullName evidence="2">Uncharacterized protein</fullName>
    </submittedName>
</protein>
<dbReference type="STRING" id="100787.A0A0G4LE79"/>
<feature type="compositionally biased region" description="Basic and acidic residues" evidence="1">
    <location>
        <begin position="105"/>
        <end position="115"/>
    </location>
</feature>
<gene>
    <name evidence="2" type="ORF">BN1708_012806</name>
</gene>
<feature type="region of interest" description="Disordered" evidence="1">
    <location>
        <begin position="45"/>
        <end position="85"/>
    </location>
</feature>